<dbReference type="EMBL" id="JASBWS010000057">
    <property type="protein sequence ID" value="KAJ9103690.1"/>
    <property type="molecule type" value="Genomic_DNA"/>
</dbReference>
<gene>
    <name evidence="1" type="ORF">QFC20_004693</name>
</gene>
<keyword evidence="2" id="KW-1185">Reference proteome</keyword>
<reference evidence="1" key="1">
    <citation type="submission" date="2023-04" db="EMBL/GenBank/DDBJ databases">
        <title>Draft Genome sequencing of Naganishia species isolated from polar environments using Oxford Nanopore Technology.</title>
        <authorList>
            <person name="Leo P."/>
            <person name="Venkateswaran K."/>
        </authorList>
    </citation>
    <scope>NUCLEOTIDE SEQUENCE</scope>
    <source>
        <strain evidence="1">MNA-CCFEE 5262</strain>
    </source>
</reference>
<evidence type="ECO:0000313" key="2">
    <source>
        <dbReference type="Proteomes" id="UP001230649"/>
    </source>
</evidence>
<evidence type="ECO:0000313" key="1">
    <source>
        <dbReference type="EMBL" id="KAJ9103690.1"/>
    </source>
</evidence>
<protein>
    <submittedName>
        <fullName evidence="1">Uncharacterized protein</fullName>
    </submittedName>
</protein>
<name>A0ACC2VW58_9TREE</name>
<organism evidence="1 2">
    <name type="scientific">Naganishia adeliensis</name>
    <dbReference type="NCBI Taxonomy" id="92952"/>
    <lineage>
        <taxon>Eukaryota</taxon>
        <taxon>Fungi</taxon>
        <taxon>Dikarya</taxon>
        <taxon>Basidiomycota</taxon>
        <taxon>Agaricomycotina</taxon>
        <taxon>Tremellomycetes</taxon>
        <taxon>Filobasidiales</taxon>
        <taxon>Filobasidiaceae</taxon>
        <taxon>Naganishia</taxon>
    </lineage>
</organism>
<sequence length="844" mass="94348">MAEMAATSLSKPGRSEKKPGKIDKRLISWPMEFRHVVHATDAEEAQFLLMRWAIDGMGKVADPGWANYMKLLVRQRAAGQQARAIAQSMVAREHGARQTTPFQTLKVVNGMPSSVYTLTESSGSPRDPHLYSPSRITPGIQGNATRWSPLNPIPNPFESAFVPPSSNRTSVDESKESRDGMLSPSPIAPLRVKARKSVPPVITSPLPLRQHITVAPEEIDGMPFPSTPTIVRDGTFSLNVDHPVGPDETLATDLSHHTVNSGFPTRIIQPSLPTLEKAASIAIFFETLYHALLMPPPTLQAAHPDNYICARGRRRLALEDEMAKRGLRETDKEALRQKWVEAETNNLREKRRRVGPNSFTKLKVIGHGAFGVVSLVKERETGALYAMKELRKSDMLRKGQEGHVRAEKDLLAAAATASDATSRWIVKLHYSFQSKQDVDRLYLVLDFEGGGDLLNLLVERDTFEEGFTKFYVAEMIMALEATHKLGFIHRDVKPDNFLFSKDGHLKISDFGLADSLHWAYDTAYYEQQRRALLKRHGIDLEEPTKTKMRTIKQREVEAVMTQEWRNKGQGVLTWRDNKRRRMAFSVCGTNSYMSPEVIRGMGYGFSCDWWSLGVIAFECLYGYPPFVSNSVSGRCVSRWQGPNLNLAPFQAAPEKTENVSSTSPYPQDCSPGVNSLNWREALRFPTKPKVSRDCADFLTKLLCEPEDRLGSMATSSTNRPNSIMLSERNAGLVSLSRKSPSESGLGDDGAAEIKAHPWFKMMDWDNLHLQVAPYQPNLRNEADTQHFEDDIADEPLVAAGGAPADVTRDPMLADKKDGGHLLELRKGMAFAGWTYKANKQNIHE</sequence>
<dbReference type="Proteomes" id="UP001230649">
    <property type="component" value="Unassembled WGS sequence"/>
</dbReference>
<comment type="caution">
    <text evidence="1">The sequence shown here is derived from an EMBL/GenBank/DDBJ whole genome shotgun (WGS) entry which is preliminary data.</text>
</comment>
<proteinExistence type="predicted"/>
<accession>A0ACC2VW58</accession>